<feature type="region of interest" description="LID" evidence="7">
    <location>
        <begin position="95"/>
        <end position="105"/>
    </location>
</feature>
<comment type="function">
    <text evidence="7">Broad-specificity nucleoside monophosphate (NMP) kinase that catalyzes the reversible transfer of the terminal phosphate group between nucleoside triphosphates and monophosphates. Has also ATPase activity. Involved in the late maturation steps of the 30S ribosomal particles, specifically 16S rRNA maturation. While NMP activity is not required for ribosome maturation, ATPase activity is. Associates transiently with small ribosomal subunit protein uS11. ATP hydrolysis breaks the interaction with uS11. May temporarily remove uS11 from the ribosome to enable a conformational change of the ribosomal RNA that is needed for the final maturation step of the small ribosomal subunit.</text>
</comment>
<dbReference type="AlphaFoldDB" id="A0A1J5TYR1"/>
<dbReference type="Pfam" id="PF13238">
    <property type="entry name" value="AAA_18"/>
    <property type="match status" value="1"/>
</dbReference>
<evidence type="ECO:0000256" key="4">
    <source>
        <dbReference type="ARBA" id="ARBA00022741"/>
    </source>
</evidence>
<gene>
    <name evidence="8" type="ORF">BEU01_02725</name>
</gene>
<dbReference type="InterPro" id="IPR020618">
    <property type="entry name" value="Adenyl_kinase_AK6"/>
</dbReference>
<dbReference type="SUPFAM" id="SSF52540">
    <property type="entry name" value="P-loop containing nucleoside triphosphate hydrolases"/>
    <property type="match status" value="1"/>
</dbReference>
<dbReference type="PANTHER" id="PTHR12595">
    <property type="entry name" value="POS9-ACTIVATING FACTOR FAP7-RELATED"/>
    <property type="match status" value="1"/>
</dbReference>
<comment type="catalytic activity">
    <reaction evidence="7">
        <text>AMP + ATP = 2 ADP</text>
        <dbReference type="Rhea" id="RHEA:12973"/>
        <dbReference type="ChEBI" id="CHEBI:30616"/>
        <dbReference type="ChEBI" id="CHEBI:456215"/>
        <dbReference type="ChEBI" id="CHEBI:456216"/>
        <dbReference type="EC" id="2.7.4.3"/>
    </reaction>
</comment>
<dbReference type="GO" id="GO:0042274">
    <property type="term" value="P:ribosomal small subunit biogenesis"/>
    <property type="evidence" value="ECO:0007669"/>
    <property type="project" value="UniProtKB-UniRule"/>
</dbReference>
<feature type="binding site" evidence="7">
    <location>
        <position position="14"/>
    </location>
    <ligand>
        <name>ATP</name>
        <dbReference type="ChEBI" id="CHEBI:30616"/>
    </ligand>
</feature>
<dbReference type="GO" id="GO:0016887">
    <property type="term" value="F:ATP hydrolysis activity"/>
    <property type="evidence" value="ECO:0007669"/>
    <property type="project" value="InterPro"/>
</dbReference>
<comment type="similarity">
    <text evidence="7">Belongs to the adenylate kinase family. AK6 subfamily.</text>
</comment>
<evidence type="ECO:0000313" key="8">
    <source>
        <dbReference type="EMBL" id="OIR21392.1"/>
    </source>
</evidence>
<keyword evidence="4 7" id="KW-0547">Nucleotide-binding</keyword>
<comment type="caution">
    <text evidence="8">The sequence shown here is derived from an EMBL/GenBank/DDBJ whole genome shotgun (WGS) entry which is preliminary data.</text>
</comment>
<evidence type="ECO:0000256" key="5">
    <source>
        <dbReference type="ARBA" id="ARBA00022777"/>
    </source>
</evidence>
<evidence type="ECO:0000256" key="7">
    <source>
        <dbReference type="HAMAP-Rule" id="MF_00039"/>
    </source>
</evidence>
<keyword evidence="2 7" id="KW-0698">rRNA processing</keyword>
<evidence type="ECO:0000256" key="3">
    <source>
        <dbReference type="ARBA" id="ARBA00022679"/>
    </source>
</evidence>
<dbReference type="Gene3D" id="3.40.50.300">
    <property type="entry name" value="P-loop containing nucleotide triphosphate hydrolases"/>
    <property type="match status" value="1"/>
</dbReference>
<evidence type="ECO:0000256" key="6">
    <source>
        <dbReference type="ARBA" id="ARBA00022840"/>
    </source>
</evidence>
<accession>A0A1J5TYR1</accession>
<feature type="binding site" evidence="7">
    <location>
        <position position="15"/>
    </location>
    <ligand>
        <name>ATP</name>
        <dbReference type="ChEBI" id="CHEBI:30616"/>
    </ligand>
</feature>
<dbReference type="GO" id="GO:0004017">
    <property type="term" value="F:AMP kinase activity"/>
    <property type="evidence" value="ECO:0007669"/>
    <property type="project" value="UniProtKB-UniRule"/>
</dbReference>
<keyword evidence="1 7" id="KW-0690">Ribosome biogenesis</keyword>
<dbReference type="EMBL" id="MIYX01000007">
    <property type="protein sequence ID" value="OIR21392.1"/>
    <property type="molecule type" value="Genomic_DNA"/>
</dbReference>
<protein>
    <recommendedName>
        <fullName evidence="7">Putative adenylate kinase</fullName>
        <shortName evidence="7">AK</shortName>
        <ecNumber evidence="7">2.7.4.3</ecNumber>
    </recommendedName>
    <alternativeName>
        <fullName evidence="7">ATP-AMP transphosphorylase</fullName>
    </alternativeName>
</protein>
<evidence type="ECO:0000256" key="2">
    <source>
        <dbReference type="ARBA" id="ARBA00022552"/>
    </source>
</evidence>
<dbReference type="Proteomes" id="UP000183375">
    <property type="component" value="Unassembled WGS sequence"/>
</dbReference>
<feature type="region of interest" description="NMP" evidence="7">
    <location>
        <begin position="26"/>
        <end position="46"/>
    </location>
</feature>
<comment type="subunit">
    <text evidence="7">Interacts with uS11. Not a structural component of 40S pre-ribosomes, but transiently interacts with them by binding to uS11.</text>
</comment>
<dbReference type="EC" id="2.7.4.3" evidence="7"/>
<evidence type="ECO:0000256" key="1">
    <source>
        <dbReference type="ARBA" id="ARBA00022517"/>
    </source>
</evidence>
<dbReference type="PANTHER" id="PTHR12595:SF0">
    <property type="entry name" value="ADENYLATE KINASE ISOENZYME 6"/>
    <property type="match status" value="1"/>
</dbReference>
<dbReference type="GO" id="GO:0005524">
    <property type="term" value="F:ATP binding"/>
    <property type="evidence" value="ECO:0007669"/>
    <property type="project" value="UniProtKB-UniRule"/>
</dbReference>
<reference evidence="8 9" key="1">
    <citation type="submission" date="2016-08" db="EMBL/GenBank/DDBJ databases">
        <title>New Insights into Marine Group III Euryarchaeota, from dark to light.</title>
        <authorList>
            <person name="Haro-Moreno J.M."/>
            <person name="Rodriguez-Valera F."/>
            <person name="Lopez-Garcia P."/>
            <person name="Moreira D."/>
            <person name="Martin-Cuadrado A.B."/>
        </authorList>
    </citation>
    <scope>NUCLEOTIDE SEQUENCE [LARGE SCALE GENOMIC DNA]</scope>
    <source>
        <strain evidence="8">CG-Epi4</strain>
    </source>
</reference>
<dbReference type="HAMAP" id="MF_00039">
    <property type="entry name" value="Adenylate_kinase_AK6"/>
    <property type="match status" value="1"/>
</dbReference>
<dbReference type="InterPro" id="IPR027417">
    <property type="entry name" value="P-loop_NTPase"/>
</dbReference>
<feature type="binding site" evidence="7">
    <location>
        <position position="10"/>
    </location>
    <ligand>
        <name>ATP</name>
        <dbReference type="ChEBI" id="CHEBI:30616"/>
    </ligand>
</feature>
<feature type="binding site" evidence="7">
    <location>
        <position position="13"/>
    </location>
    <ligand>
        <name>ATP</name>
        <dbReference type="ChEBI" id="CHEBI:30616"/>
    </ligand>
</feature>
<sequence length="169" mass="19477">MNIALTGTPGTGKTSLSSKLDYNLVSINDYYAKISNGKDEEDNWLIDLEKLNENIVTKNHSNTIFEGHVAHYLKHIDKIIVLRCHPDELKKRLSSRNYSDGKIRENMEAEALNIICEEAIDSYDEKNVFEIDTSKMTIEDSLEELKNIINGNIKSNKRIDYSETIMDWY</sequence>
<proteinExistence type="inferred from homology"/>
<comment type="catalytic activity">
    <reaction evidence="7">
        <text>ATP + H2O = ADP + phosphate + H(+)</text>
        <dbReference type="Rhea" id="RHEA:13065"/>
        <dbReference type="ChEBI" id="CHEBI:15377"/>
        <dbReference type="ChEBI" id="CHEBI:15378"/>
        <dbReference type="ChEBI" id="CHEBI:30616"/>
        <dbReference type="ChEBI" id="CHEBI:43474"/>
        <dbReference type="ChEBI" id="CHEBI:456216"/>
    </reaction>
</comment>
<organism evidence="8 9">
    <name type="scientific">Marine Group III euryarchaeote CG-Epi4</name>
    <dbReference type="NCBI Taxonomy" id="1888998"/>
    <lineage>
        <taxon>Archaea</taxon>
        <taxon>Methanobacteriati</taxon>
        <taxon>Thermoplasmatota</taxon>
        <taxon>Thermoplasmata</taxon>
        <taxon>Candidatus Thermoprofundales</taxon>
    </lineage>
</organism>
<feature type="binding site" evidence="7">
    <location>
        <position position="96"/>
    </location>
    <ligand>
        <name>ATP</name>
        <dbReference type="ChEBI" id="CHEBI:30616"/>
    </ligand>
</feature>
<evidence type="ECO:0000313" key="9">
    <source>
        <dbReference type="Proteomes" id="UP000183375"/>
    </source>
</evidence>
<keyword evidence="5 7" id="KW-0418">Kinase</keyword>
<dbReference type="GO" id="GO:0006364">
    <property type="term" value="P:rRNA processing"/>
    <property type="evidence" value="ECO:0007669"/>
    <property type="project" value="UniProtKB-KW"/>
</dbReference>
<name>A0A1J5TYR1_9ARCH</name>
<feature type="binding site" evidence="7">
    <location>
        <position position="12"/>
    </location>
    <ligand>
        <name>ATP</name>
        <dbReference type="ChEBI" id="CHEBI:30616"/>
    </ligand>
</feature>
<comment type="caution">
    <text evidence="7">Lacks conserved residue(s) required for the propagation of feature annotation.</text>
</comment>
<keyword evidence="3 7" id="KW-0808">Transferase</keyword>
<keyword evidence="6 7" id="KW-0067">ATP-binding</keyword>